<sequence length="91" mass="9593">VVEAFGEQRADRAIDQAADQRLTLGRATLALEEAAGNAAAGGELLLVVDGQREEVLAFLDVLGGGDRAEHHGLAERRDYRAIGLAGDLARL</sequence>
<comment type="caution">
    <text evidence="1">The sequence shown here is derived from an EMBL/GenBank/DDBJ whole genome shotgun (WGS) entry which is preliminary data.</text>
</comment>
<protein>
    <submittedName>
        <fullName evidence="1">Uncharacterized protein</fullName>
    </submittedName>
</protein>
<proteinExistence type="predicted"/>
<evidence type="ECO:0000313" key="1">
    <source>
        <dbReference type="EMBL" id="GFD56257.1"/>
    </source>
</evidence>
<dbReference type="AlphaFoldDB" id="A0A699X963"/>
<reference evidence="1" key="1">
    <citation type="journal article" date="2019" name="Sci. Rep.">
        <title>Draft genome of Tanacetum cinerariifolium, the natural source of mosquito coil.</title>
        <authorList>
            <person name="Yamashiro T."/>
            <person name="Shiraishi A."/>
            <person name="Satake H."/>
            <person name="Nakayama K."/>
        </authorList>
    </citation>
    <scope>NUCLEOTIDE SEQUENCE</scope>
</reference>
<accession>A0A699X963</accession>
<name>A0A699X963_TANCI</name>
<feature type="non-terminal residue" evidence="1">
    <location>
        <position position="1"/>
    </location>
</feature>
<feature type="non-terminal residue" evidence="1">
    <location>
        <position position="91"/>
    </location>
</feature>
<gene>
    <name evidence="1" type="ORF">Tci_928226</name>
</gene>
<organism evidence="1">
    <name type="scientific">Tanacetum cinerariifolium</name>
    <name type="common">Dalmatian daisy</name>
    <name type="synonym">Chrysanthemum cinerariifolium</name>
    <dbReference type="NCBI Taxonomy" id="118510"/>
    <lineage>
        <taxon>Eukaryota</taxon>
        <taxon>Viridiplantae</taxon>
        <taxon>Streptophyta</taxon>
        <taxon>Embryophyta</taxon>
        <taxon>Tracheophyta</taxon>
        <taxon>Spermatophyta</taxon>
        <taxon>Magnoliopsida</taxon>
        <taxon>eudicotyledons</taxon>
        <taxon>Gunneridae</taxon>
        <taxon>Pentapetalae</taxon>
        <taxon>asterids</taxon>
        <taxon>campanulids</taxon>
        <taxon>Asterales</taxon>
        <taxon>Asteraceae</taxon>
        <taxon>Asteroideae</taxon>
        <taxon>Anthemideae</taxon>
        <taxon>Anthemidinae</taxon>
        <taxon>Tanacetum</taxon>
    </lineage>
</organism>
<dbReference type="EMBL" id="BKCJ011827415">
    <property type="protein sequence ID" value="GFD56257.1"/>
    <property type="molecule type" value="Genomic_DNA"/>
</dbReference>